<sequence length="120" mass="12970">MRDPAATVILFRHETGRVYDTLRAADRTTHHKYTVGPTSTTSSSSCSISPSQRRSSRSPGSSPTAFLLSSIELSHLYTPSLVEVSLSVLPASCASSLSISRCSPDLVELFCPRCCSFLSR</sequence>
<evidence type="ECO:0000313" key="2">
    <source>
        <dbReference type="Proteomes" id="UP001234297"/>
    </source>
</evidence>
<name>A0ACC2MZ20_PERAE</name>
<protein>
    <submittedName>
        <fullName evidence="1">Uncharacterized protein</fullName>
    </submittedName>
</protein>
<gene>
    <name evidence="1" type="ORF">MRB53_003452</name>
</gene>
<dbReference type="Proteomes" id="UP001234297">
    <property type="component" value="Chromosome 1"/>
</dbReference>
<accession>A0ACC2MZ20</accession>
<evidence type="ECO:0000313" key="1">
    <source>
        <dbReference type="EMBL" id="KAJ8650429.1"/>
    </source>
</evidence>
<reference evidence="1 2" key="1">
    <citation type="journal article" date="2022" name="Hortic Res">
        <title>A haplotype resolved chromosomal level avocado genome allows analysis of novel avocado genes.</title>
        <authorList>
            <person name="Nath O."/>
            <person name="Fletcher S.J."/>
            <person name="Hayward A."/>
            <person name="Shaw L.M."/>
            <person name="Masouleh A.K."/>
            <person name="Furtado A."/>
            <person name="Henry R.J."/>
            <person name="Mitter N."/>
        </authorList>
    </citation>
    <scope>NUCLEOTIDE SEQUENCE [LARGE SCALE GENOMIC DNA]</scope>
    <source>
        <strain evidence="2">cv. Hass</strain>
    </source>
</reference>
<proteinExistence type="predicted"/>
<dbReference type="EMBL" id="CM056809">
    <property type="protein sequence ID" value="KAJ8650429.1"/>
    <property type="molecule type" value="Genomic_DNA"/>
</dbReference>
<comment type="caution">
    <text evidence="1">The sequence shown here is derived from an EMBL/GenBank/DDBJ whole genome shotgun (WGS) entry which is preliminary data.</text>
</comment>
<organism evidence="1 2">
    <name type="scientific">Persea americana</name>
    <name type="common">Avocado</name>
    <dbReference type="NCBI Taxonomy" id="3435"/>
    <lineage>
        <taxon>Eukaryota</taxon>
        <taxon>Viridiplantae</taxon>
        <taxon>Streptophyta</taxon>
        <taxon>Embryophyta</taxon>
        <taxon>Tracheophyta</taxon>
        <taxon>Spermatophyta</taxon>
        <taxon>Magnoliopsida</taxon>
        <taxon>Magnoliidae</taxon>
        <taxon>Laurales</taxon>
        <taxon>Lauraceae</taxon>
        <taxon>Persea</taxon>
    </lineage>
</organism>
<keyword evidence="2" id="KW-1185">Reference proteome</keyword>